<dbReference type="Proteomes" id="UP000068164">
    <property type="component" value="Unassembled WGS sequence"/>
</dbReference>
<accession>A0A109JLM2</accession>
<sequence length="68" mass="7539">MINLQSVRNDTTHDQRLLDCRADVEPALHQIIRDAQLKGWAPAEVAMAIADAADDYILLLASRKATSH</sequence>
<comment type="caution">
    <text evidence="1">The sequence shown here is derived from an EMBL/GenBank/DDBJ whole genome shotgun (WGS) entry which is preliminary data.</text>
</comment>
<reference evidence="1 2" key="1">
    <citation type="submission" date="2015-11" db="EMBL/GenBank/DDBJ databases">
        <title>Draft Genome Sequence of the Strain BR 10423 (Rhizobium sp.) isolated from nodules of Mimosa pudica.</title>
        <authorList>
            <person name="Barauna A.C."/>
            <person name="Zilli J.E."/>
            <person name="Simoes-Araujo J.L."/>
            <person name="Reis V.M."/>
            <person name="James E.K."/>
            <person name="Reis F.B.Jr."/>
            <person name="Rouws L.F."/>
            <person name="Passos S.R."/>
            <person name="Gois S.R."/>
        </authorList>
    </citation>
    <scope>NUCLEOTIDE SEQUENCE [LARGE SCALE GENOMIC DNA]</scope>
    <source>
        <strain evidence="1 2">BR10423</strain>
    </source>
</reference>
<proteinExistence type="predicted"/>
<name>A0A109JLM2_9HYPH</name>
<dbReference type="RefSeq" id="WP_018855004.1">
    <property type="nucleotide sequence ID" value="NZ_JBBNAS010000174.1"/>
</dbReference>
<protein>
    <submittedName>
        <fullName evidence="1">Uncharacterized protein</fullName>
    </submittedName>
</protein>
<evidence type="ECO:0000313" key="2">
    <source>
        <dbReference type="Proteomes" id="UP000068164"/>
    </source>
</evidence>
<dbReference type="OrthoDB" id="8398000at2"/>
<evidence type="ECO:0000313" key="1">
    <source>
        <dbReference type="EMBL" id="KWV51136.1"/>
    </source>
</evidence>
<gene>
    <name evidence="1" type="ORF">AS026_07370</name>
</gene>
<dbReference type="EMBL" id="LNCD01000082">
    <property type="protein sequence ID" value="KWV51136.1"/>
    <property type="molecule type" value="Genomic_DNA"/>
</dbReference>
<keyword evidence="2" id="KW-1185">Reference proteome</keyword>
<dbReference type="AlphaFoldDB" id="A0A109JLM2"/>
<organism evidence="1 2">
    <name type="scientific">Rhizobium altiplani</name>
    <dbReference type="NCBI Taxonomy" id="1864509"/>
    <lineage>
        <taxon>Bacteria</taxon>
        <taxon>Pseudomonadati</taxon>
        <taxon>Pseudomonadota</taxon>
        <taxon>Alphaproteobacteria</taxon>
        <taxon>Hyphomicrobiales</taxon>
        <taxon>Rhizobiaceae</taxon>
        <taxon>Rhizobium/Agrobacterium group</taxon>
        <taxon>Rhizobium</taxon>
    </lineage>
</organism>